<dbReference type="eggNOG" id="ENOG502QWRN">
    <property type="taxonomic scope" value="Eukaryota"/>
</dbReference>
<dbReference type="EC" id="4.2.99.18" evidence="2"/>
<sequence length="1043" mass="112288">VPPTLPQVTLPQVSAPEKWIKIPKRPVKVDLDHSDIKIVSQGQPPIRPPVPISPRRAAAAEKTNISESDAATTTAPPAFQHERHEDLWRVRARVARCFVQRGTAGKEAEHTAMRGVNFLGQSAGSREEGPHQIGGGRLRGMLDCPFCRTLPQKTDSQALAMIRKWVDAGNPMAIYNLGNLYEYGRHGLEKNVTRAVELYERAAELGPKGAHYNLGVVYDEGEDVLPNILCLKTREALSCGSDRNAVRLEAFGLFCSDEGEDVEKDMDKAIRHYETAAMCVHVKARYNLGCMEGRARNYELAQQHMMIAAKLGHEMSLNEKRITHYPGLHLSCFSPVISTLRLLLSGQVAGGVLVAWGGLFPVAGQTVSRVGRQGGLSTSPVEPSATPPPPHALWQSCQISASGLPQSPSVNAAPTMGTIADSVRSRSSGGGKDAPPCSLPADEAKSLLGWPRINRAMHSQNAQNALDVRAAGRSRCAHGPKVLAAGSSSPSVFELWAGRANHPALPIKRGGRTYLLPSVRYLDPDFRASSTFTSATVLVSTFTSAAVKFLRPKINGESSAATGLVLLLHRPHAASALRVTMVEGHSVHRIASSFTRRLVGRRFRATSPNSRFAEGAAAIDGRVLRRMEAVGKNLFAFFGDSSPSSPGGGDDVVVHVHFGMSGAWAVFSADSEPEVRATTRLRLEEIAGPGRVDGGGLAAHLSAMTVQHGGLDLYASKKGALGEDPLRPDADPAALYSRVLKSKSRKSIGQLVMDQTFFAGPGNIYRAEILFLAGVHPSTPGNALSKDEFDRVWDFSVRLLRRGYDTGSILTVDADLDPAAAAKGERRYIYNRSECARCGGGVSSWDMSGRTCYACEGGCQPRHQQETAVESKQERAKPDAVASRGPEQQQQQQHVPFISHCAPVGRLRRLEDGGPVSLTIREIRDVIVQMAGEDALPPKSARKAVQVEALRSLLPTPKRDASGSGKATAMLPLPPPRISAEDAAREKAASGENRAVEHVAELSRDQAVRAVAAVTPSPGKKRPPSSRPRRGGEVSRRKSPRKL</sequence>
<evidence type="ECO:0000313" key="13">
    <source>
        <dbReference type="Proteomes" id="UP000266841"/>
    </source>
</evidence>
<dbReference type="EMBL" id="AGNL01010731">
    <property type="protein sequence ID" value="EJK68874.1"/>
    <property type="molecule type" value="Genomic_DNA"/>
</dbReference>
<dbReference type="AlphaFoldDB" id="K0SV88"/>
<dbReference type="Pfam" id="PF06831">
    <property type="entry name" value="H2TH"/>
    <property type="match status" value="1"/>
</dbReference>
<keyword evidence="7" id="KW-0456">Lyase</keyword>
<feature type="compositionally biased region" description="Polar residues" evidence="10">
    <location>
        <begin position="63"/>
        <end position="75"/>
    </location>
</feature>
<feature type="region of interest" description="Disordered" evidence="10">
    <location>
        <begin position="39"/>
        <end position="82"/>
    </location>
</feature>
<feature type="region of interest" description="Disordered" evidence="10">
    <location>
        <begin position="371"/>
        <end position="392"/>
    </location>
</feature>
<evidence type="ECO:0000313" key="12">
    <source>
        <dbReference type="EMBL" id="EJK68874.1"/>
    </source>
</evidence>
<feature type="compositionally biased region" description="Basic and acidic residues" evidence="10">
    <location>
        <begin position="979"/>
        <end position="1007"/>
    </location>
</feature>
<dbReference type="GO" id="GO:0003684">
    <property type="term" value="F:damaged DNA binding"/>
    <property type="evidence" value="ECO:0007669"/>
    <property type="project" value="InterPro"/>
</dbReference>
<evidence type="ECO:0000256" key="6">
    <source>
        <dbReference type="ARBA" id="ARBA00023204"/>
    </source>
</evidence>
<dbReference type="InterPro" id="IPR012319">
    <property type="entry name" value="FPG_cat"/>
</dbReference>
<dbReference type="GO" id="GO:0008270">
    <property type="term" value="F:zinc ion binding"/>
    <property type="evidence" value="ECO:0007669"/>
    <property type="project" value="InterPro"/>
</dbReference>
<keyword evidence="8" id="KW-0511">Multifunctional enzyme</keyword>
<name>K0SV88_THAOC</name>
<dbReference type="GO" id="GO:0000703">
    <property type="term" value="F:oxidized pyrimidine nucleobase lesion DNA N-glycosylase activity"/>
    <property type="evidence" value="ECO:0007669"/>
    <property type="project" value="TreeGrafter"/>
</dbReference>
<gene>
    <name evidence="12" type="ORF">THAOC_09911</name>
</gene>
<dbReference type="GO" id="GO:0140078">
    <property type="term" value="F:class I DNA-(apurinic or apyrimidinic site) endonuclease activity"/>
    <property type="evidence" value="ECO:0007669"/>
    <property type="project" value="UniProtKB-EC"/>
</dbReference>
<dbReference type="Pfam" id="PF01149">
    <property type="entry name" value="Fapy_DNA_glyco"/>
    <property type="match status" value="1"/>
</dbReference>
<accession>K0SV88</accession>
<dbReference type="SMART" id="SM00898">
    <property type="entry name" value="Fapy_DNA_glyco"/>
    <property type="match status" value="1"/>
</dbReference>
<feature type="region of interest" description="Disordered" evidence="10">
    <location>
        <begin position="955"/>
        <end position="1043"/>
    </location>
</feature>
<evidence type="ECO:0000256" key="2">
    <source>
        <dbReference type="ARBA" id="ARBA00012720"/>
    </source>
</evidence>
<dbReference type="PROSITE" id="PS51068">
    <property type="entry name" value="FPG_CAT"/>
    <property type="match status" value="1"/>
</dbReference>
<dbReference type="InterPro" id="IPR011990">
    <property type="entry name" value="TPR-like_helical_dom_sf"/>
</dbReference>
<dbReference type="GO" id="GO:0006284">
    <property type="term" value="P:base-excision repair"/>
    <property type="evidence" value="ECO:0007669"/>
    <property type="project" value="InterPro"/>
</dbReference>
<dbReference type="SUPFAM" id="SSF46946">
    <property type="entry name" value="S13-like H2TH domain"/>
    <property type="match status" value="1"/>
</dbReference>
<dbReference type="SMART" id="SM01232">
    <property type="entry name" value="H2TH"/>
    <property type="match status" value="1"/>
</dbReference>
<proteinExistence type="inferred from homology"/>
<evidence type="ECO:0000256" key="5">
    <source>
        <dbReference type="ARBA" id="ARBA00023125"/>
    </source>
</evidence>
<dbReference type="PANTHER" id="PTHR42697">
    <property type="entry name" value="ENDONUCLEASE 8"/>
    <property type="match status" value="1"/>
</dbReference>
<keyword evidence="13" id="KW-1185">Reference proteome</keyword>
<evidence type="ECO:0000256" key="8">
    <source>
        <dbReference type="ARBA" id="ARBA00023268"/>
    </source>
</evidence>
<dbReference type="InterPro" id="IPR006597">
    <property type="entry name" value="Sel1-like"/>
</dbReference>
<comment type="caution">
    <text evidence="12">The sequence shown here is derived from an EMBL/GenBank/DDBJ whole genome shotgun (WGS) entry which is preliminary data.</text>
</comment>
<dbReference type="PANTHER" id="PTHR42697:SF1">
    <property type="entry name" value="ENDONUCLEASE 8"/>
    <property type="match status" value="1"/>
</dbReference>
<keyword evidence="4" id="KW-0378">Hydrolase</keyword>
<dbReference type="SUPFAM" id="SSF81624">
    <property type="entry name" value="N-terminal domain of MutM-like DNA repair proteins"/>
    <property type="match status" value="1"/>
</dbReference>
<keyword evidence="5" id="KW-0238">DNA-binding</keyword>
<feature type="compositionally biased region" description="Basic and acidic residues" evidence="10">
    <location>
        <begin position="866"/>
        <end position="878"/>
    </location>
</feature>
<dbReference type="InterPro" id="IPR015886">
    <property type="entry name" value="H2TH_FPG"/>
</dbReference>
<dbReference type="Proteomes" id="UP000266841">
    <property type="component" value="Unassembled WGS sequence"/>
</dbReference>
<dbReference type="Gene3D" id="1.10.8.50">
    <property type="match status" value="1"/>
</dbReference>
<evidence type="ECO:0000256" key="7">
    <source>
        <dbReference type="ARBA" id="ARBA00023239"/>
    </source>
</evidence>
<keyword evidence="6" id="KW-0234">DNA repair</keyword>
<evidence type="ECO:0000256" key="10">
    <source>
        <dbReference type="SAM" id="MobiDB-lite"/>
    </source>
</evidence>
<evidence type="ECO:0000256" key="3">
    <source>
        <dbReference type="ARBA" id="ARBA00022763"/>
    </source>
</evidence>
<dbReference type="Gene3D" id="1.25.40.10">
    <property type="entry name" value="Tetratricopeptide repeat domain"/>
    <property type="match status" value="2"/>
</dbReference>
<keyword evidence="9" id="KW-0326">Glycosidase</keyword>
<dbReference type="SMART" id="SM00671">
    <property type="entry name" value="SEL1"/>
    <property type="match status" value="3"/>
</dbReference>
<organism evidence="12 13">
    <name type="scientific">Thalassiosira oceanica</name>
    <name type="common">Marine diatom</name>
    <dbReference type="NCBI Taxonomy" id="159749"/>
    <lineage>
        <taxon>Eukaryota</taxon>
        <taxon>Sar</taxon>
        <taxon>Stramenopiles</taxon>
        <taxon>Ochrophyta</taxon>
        <taxon>Bacillariophyta</taxon>
        <taxon>Coscinodiscophyceae</taxon>
        <taxon>Thalassiosirophycidae</taxon>
        <taxon>Thalassiosirales</taxon>
        <taxon>Thalassiosiraceae</taxon>
        <taxon>Thalassiosira</taxon>
    </lineage>
</organism>
<dbReference type="Pfam" id="PF08238">
    <property type="entry name" value="Sel1"/>
    <property type="match status" value="4"/>
</dbReference>
<keyword evidence="3" id="KW-0227">DNA damage</keyword>
<evidence type="ECO:0000256" key="9">
    <source>
        <dbReference type="ARBA" id="ARBA00023295"/>
    </source>
</evidence>
<dbReference type="SUPFAM" id="SSF81901">
    <property type="entry name" value="HCP-like"/>
    <property type="match status" value="1"/>
</dbReference>
<dbReference type="OrthoDB" id="444592at2759"/>
<reference evidence="12 13" key="1">
    <citation type="journal article" date="2012" name="Genome Biol.">
        <title>Genome and low-iron response of an oceanic diatom adapted to chronic iron limitation.</title>
        <authorList>
            <person name="Lommer M."/>
            <person name="Specht M."/>
            <person name="Roy A.S."/>
            <person name="Kraemer L."/>
            <person name="Andreson R."/>
            <person name="Gutowska M.A."/>
            <person name="Wolf J."/>
            <person name="Bergner S.V."/>
            <person name="Schilhabel M.B."/>
            <person name="Klostermeier U.C."/>
            <person name="Beiko R.G."/>
            <person name="Rosenstiel P."/>
            <person name="Hippler M."/>
            <person name="Laroche J."/>
        </authorList>
    </citation>
    <scope>NUCLEOTIDE SEQUENCE [LARGE SCALE GENOMIC DNA]</scope>
    <source>
        <strain evidence="12 13">CCMP1005</strain>
    </source>
</reference>
<comment type="similarity">
    <text evidence="1">Belongs to the FPG family.</text>
</comment>
<dbReference type="Gene3D" id="3.20.190.10">
    <property type="entry name" value="MutM-like, N-terminal"/>
    <property type="match status" value="1"/>
</dbReference>
<evidence type="ECO:0000256" key="1">
    <source>
        <dbReference type="ARBA" id="ARBA00009409"/>
    </source>
</evidence>
<protein>
    <recommendedName>
        <fullName evidence="2">DNA-(apurinic or apyrimidinic site) lyase</fullName>
        <ecNumber evidence="2">4.2.99.18</ecNumber>
    </recommendedName>
</protein>
<feature type="domain" description="Formamidopyrimidine-DNA glycosylase catalytic" evidence="11">
    <location>
        <begin position="582"/>
        <end position="690"/>
    </location>
</feature>
<dbReference type="InterPro" id="IPR035937">
    <property type="entry name" value="FPG_N"/>
</dbReference>
<feature type="non-terminal residue" evidence="12">
    <location>
        <position position="1"/>
    </location>
</feature>
<feature type="compositionally biased region" description="Basic residues" evidence="10">
    <location>
        <begin position="1019"/>
        <end position="1029"/>
    </location>
</feature>
<feature type="region of interest" description="Disordered" evidence="10">
    <location>
        <begin position="866"/>
        <end position="894"/>
    </location>
</feature>
<evidence type="ECO:0000259" key="11">
    <source>
        <dbReference type="PROSITE" id="PS51068"/>
    </source>
</evidence>
<dbReference type="InterPro" id="IPR010979">
    <property type="entry name" value="Ribosomal_uS13-like_H2TH"/>
</dbReference>
<evidence type="ECO:0000256" key="4">
    <source>
        <dbReference type="ARBA" id="ARBA00022801"/>
    </source>
</evidence>